<feature type="transmembrane region" description="Helical" evidence="14">
    <location>
        <begin position="194"/>
        <end position="218"/>
    </location>
</feature>
<keyword evidence="8 14" id="KW-0862">Zinc</keyword>
<feature type="binding site" evidence="14">
    <location>
        <position position="143"/>
    </location>
    <ligand>
        <name>Zn(2+)</name>
        <dbReference type="ChEBI" id="CHEBI:29105"/>
        <note>catalytic</note>
    </ligand>
</feature>
<keyword evidence="6 14" id="KW-0479">Metal-binding</keyword>
<keyword evidence="9 14" id="KW-1133">Transmembrane helix</keyword>
<evidence type="ECO:0000313" key="17">
    <source>
        <dbReference type="Proteomes" id="UP000198862"/>
    </source>
</evidence>
<dbReference type="GO" id="GO:0006508">
    <property type="term" value="P:proteolysis"/>
    <property type="evidence" value="ECO:0007669"/>
    <property type="project" value="UniProtKB-KW"/>
</dbReference>
<evidence type="ECO:0000259" key="15">
    <source>
        <dbReference type="Pfam" id="PF01435"/>
    </source>
</evidence>
<feature type="binding site" evidence="14">
    <location>
        <position position="223"/>
    </location>
    <ligand>
        <name>Zn(2+)</name>
        <dbReference type="ChEBI" id="CHEBI:29105"/>
        <note>catalytic</note>
    </ligand>
</feature>
<dbReference type="OrthoDB" id="15218at2"/>
<dbReference type="InterPro" id="IPR022919">
    <property type="entry name" value="Pept_M48_protease_HtpX"/>
</dbReference>
<dbReference type="InterPro" id="IPR001915">
    <property type="entry name" value="Peptidase_M48"/>
</dbReference>
<evidence type="ECO:0000256" key="10">
    <source>
        <dbReference type="ARBA" id="ARBA00023049"/>
    </source>
</evidence>
<dbReference type="STRING" id="1123010.SAMN02745724_00799"/>
<evidence type="ECO:0000256" key="9">
    <source>
        <dbReference type="ARBA" id="ARBA00022989"/>
    </source>
</evidence>
<evidence type="ECO:0000256" key="7">
    <source>
        <dbReference type="ARBA" id="ARBA00022801"/>
    </source>
</evidence>
<dbReference type="Gene3D" id="3.30.2010.10">
    <property type="entry name" value="Metalloproteases ('zincins'), catalytic domain"/>
    <property type="match status" value="1"/>
</dbReference>
<feature type="active site" evidence="14">
    <location>
        <position position="144"/>
    </location>
</feature>
<keyword evidence="10 14" id="KW-0482">Metalloprotease</keyword>
<dbReference type="GO" id="GO:0005886">
    <property type="term" value="C:plasma membrane"/>
    <property type="evidence" value="ECO:0007669"/>
    <property type="project" value="UniProtKB-SubCell"/>
</dbReference>
<sequence>MKRVVLFLVTNLAVMLVLGIVLSILMSVFGIDNRSLGGILMIAAVFGFGGSFISLFMSKWMAKKSTGAHVIEQPRNETEKWLVETVSSQAQKAGIKMPEVAIYDSPEMNAFATGPSKNNSLIAVSTGLLQNMSQGEAEAVLAHEVSHVSGGDMVTLTLIQGVVNTFVIFFAKVLAGIVDNFLSGDDEEESGYSWTYFILDMVFQIIFGILASVVVAYFSRKREFVADAGAAKLVGADKMRAALERLKSNHPSQLQGSMMAFGIASGKGLGDFFSSHPPLDERINALK</sequence>
<dbReference type="PANTHER" id="PTHR43221">
    <property type="entry name" value="PROTEASE HTPX"/>
    <property type="match status" value="1"/>
</dbReference>
<keyword evidence="14 16" id="KW-0346">Stress response</keyword>
<protein>
    <recommendedName>
        <fullName evidence="12 14">Protease HtpX</fullName>
        <ecNumber evidence="14">3.4.24.-</ecNumber>
    </recommendedName>
    <alternativeName>
        <fullName evidence="13 14">Heat shock protein HtpX</fullName>
    </alternativeName>
</protein>
<keyword evidence="7 14" id="KW-0378">Hydrolase</keyword>
<proteinExistence type="inferred from homology"/>
<evidence type="ECO:0000256" key="12">
    <source>
        <dbReference type="ARBA" id="ARBA00071790"/>
    </source>
</evidence>
<dbReference type="PANTHER" id="PTHR43221:SF1">
    <property type="entry name" value="PROTEASE HTPX"/>
    <property type="match status" value="1"/>
</dbReference>
<comment type="cofactor">
    <cofactor evidence="14">
        <name>Zn(2+)</name>
        <dbReference type="ChEBI" id="CHEBI:29105"/>
    </cofactor>
    <text evidence="14">Binds 1 zinc ion per subunit.</text>
</comment>
<dbReference type="Proteomes" id="UP000198862">
    <property type="component" value="Unassembled WGS sequence"/>
</dbReference>
<comment type="similarity">
    <text evidence="2 14">Belongs to the peptidase M48B family.</text>
</comment>
<organism evidence="16 17">
    <name type="scientific">Pseudoalteromonas denitrificans DSM 6059</name>
    <dbReference type="NCBI Taxonomy" id="1123010"/>
    <lineage>
        <taxon>Bacteria</taxon>
        <taxon>Pseudomonadati</taxon>
        <taxon>Pseudomonadota</taxon>
        <taxon>Gammaproteobacteria</taxon>
        <taxon>Alteromonadales</taxon>
        <taxon>Pseudoalteromonadaceae</taxon>
        <taxon>Pseudoalteromonas</taxon>
    </lineage>
</organism>
<dbReference type="RefSeq" id="WP_091980193.1">
    <property type="nucleotide sequence ID" value="NZ_FOLO01000004.1"/>
</dbReference>
<name>A0A1I1G468_9GAMM</name>
<dbReference type="EC" id="3.4.24.-" evidence="14"/>
<dbReference type="HAMAP" id="MF_00188">
    <property type="entry name" value="Pept_M48_protease_HtpX"/>
    <property type="match status" value="1"/>
</dbReference>
<dbReference type="GO" id="GO:0008270">
    <property type="term" value="F:zinc ion binding"/>
    <property type="evidence" value="ECO:0007669"/>
    <property type="project" value="UniProtKB-UniRule"/>
</dbReference>
<keyword evidence="4 14" id="KW-0645">Protease</keyword>
<dbReference type="Pfam" id="PF01435">
    <property type="entry name" value="Peptidase_M48"/>
    <property type="match status" value="1"/>
</dbReference>
<evidence type="ECO:0000256" key="11">
    <source>
        <dbReference type="ARBA" id="ARBA00023136"/>
    </source>
</evidence>
<feature type="binding site" evidence="14">
    <location>
        <position position="147"/>
    </location>
    <ligand>
        <name>Zn(2+)</name>
        <dbReference type="ChEBI" id="CHEBI:29105"/>
        <note>catalytic</note>
    </ligand>
</feature>
<feature type="domain" description="Peptidase M48" evidence="15">
    <location>
        <begin position="78"/>
        <end position="287"/>
    </location>
</feature>
<accession>A0A1I1G468</accession>
<evidence type="ECO:0000256" key="2">
    <source>
        <dbReference type="ARBA" id="ARBA00009779"/>
    </source>
</evidence>
<reference evidence="16 17" key="1">
    <citation type="submission" date="2016-10" db="EMBL/GenBank/DDBJ databases">
        <authorList>
            <person name="de Groot N.N."/>
        </authorList>
    </citation>
    <scope>NUCLEOTIDE SEQUENCE [LARGE SCALE GENOMIC DNA]</scope>
    <source>
        <strain evidence="16 17">DSM 6059</strain>
    </source>
</reference>
<gene>
    <name evidence="14" type="primary">htpX</name>
    <name evidence="16" type="ORF">SAMN02745724_00799</name>
</gene>
<keyword evidence="3 14" id="KW-1003">Cell membrane</keyword>
<evidence type="ECO:0000256" key="14">
    <source>
        <dbReference type="HAMAP-Rule" id="MF_00188"/>
    </source>
</evidence>
<keyword evidence="5 14" id="KW-0812">Transmembrane</keyword>
<comment type="subcellular location">
    <subcellularLocation>
        <location evidence="1">Cell inner membrane</location>
        <topology evidence="1">Multi-pass membrane protein</topology>
    </subcellularLocation>
    <subcellularLocation>
        <location evidence="14">Cell membrane</location>
        <topology evidence="14">Multi-pass membrane protein</topology>
    </subcellularLocation>
</comment>
<evidence type="ECO:0000256" key="5">
    <source>
        <dbReference type="ARBA" id="ARBA00022692"/>
    </source>
</evidence>
<feature type="transmembrane region" description="Helical" evidence="14">
    <location>
        <begin position="37"/>
        <end position="57"/>
    </location>
</feature>
<evidence type="ECO:0000256" key="1">
    <source>
        <dbReference type="ARBA" id="ARBA00004429"/>
    </source>
</evidence>
<dbReference type="GO" id="GO:0004222">
    <property type="term" value="F:metalloendopeptidase activity"/>
    <property type="evidence" value="ECO:0007669"/>
    <property type="project" value="UniProtKB-UniRule"/>
</dbReference>
<evidence type="ECO:0000256" key="8">
    <source>
        <dbReference type="ARBA" id="ARBA00022833"/>
    </source>
</evidence>
<feature type="transmembrane region" description="Helical" evidence="14">
    <location>
        <begin position="153"/>
        <end position="174"/>
    </location>
</feature>
<dbReference type="FunFam" id="3.30.2010.10:FF:000001">
    <property type="entry name" value="Protease HtpX"/>
    <property type="match status" value="1"/>
</dbReference>
<dbReference type="EMBL" id="FOLO01000004">
    <property type="protein sequence ID" value="SFC06102.1"/>
    <property type="molecule type" value="Genomic_DNA"/>
</dbReference>
<feature type="transmembrane region" description="Helical" evidence="14">
    <location>
        <begin position="12"/>
        <end position="31"/>
    </location>
</feature>
<evidence type="ECO:0000256" key="13">
    <source>
        <dbReference type="ARBA" id="ARBA00080389"/>
    </source>
</evidence>
<keyword evidence="17" id="KW-1185">Reference proteome</keyword>
<dbReference type="AlphaFoldDB" id="A0A1I1G468"/>
<evidence type="ECO:0000256" key="3">
    <source>
        <dbReference type="ARBA" id="ARBA00022475"/>
    </source>
</evidence>
<dbReference type="NCBIfam" id="NF003965">
    <property type="entry name" value="PRK05457.1"/>
    <property type="match status" value="1"/>
</dbReference>
<evidence type="ECO:0000313" key="16">
    <source>
        <dbReference type="EMBL" id="SFC06102.1"/>
    </source>
</evidence>
<keyword evidence="11 14" id="KW-0472">Membrane</keyword>
<evidence type="ECO:0000256" key="4">
    <source>
        <dbReference type="ARBA" id="ARBA00022670"/>
    </source>
</evidence>
<evidence type="ECO:0000256" key="6">
    <source>
        <dbReference type="ARBA" id="ARBA00022723"/>
    </source>
</evidence>
<dbReference type="CDD" id="cd07335">
    <property type="entry name" value="M48B_HtpX_like"/>
    <property type="match status" value="1"/>
</dbReference>
<dbReference type="InterPro" id="IPR050083">
    <property type="entry name" value="HtpX_protease"/>
</dbReference>